<evidence type="ECO:0000256" key="1">
    <source>
        <dbReference type="SAM" id="SignalP"/>
    </source>
</evidence>
<feature type="chain" id="PRO_5046368180" description="WxL domain-containing protein" evidence="1">
    <location>
        <begin position="25"/>
        <end position="263"/>
    </location>
</feature>
<name>A0ABY4P874_9LACO</name>
<feature type="signal peptide" evidence="1">
    <location>
        <begin position="1"/>
        <end position="24"/>
    </location>
</feature>
<evidence type="ECO:0008006" key="4">
    <source>
        <dbReference type="Google" id="ProtNLM"/>
    </source>
</evidence>
<evidence type="ECO:0000313" key="3">
    <source>
        <dbReference type="Proteomes" id="UP000831495"/>
    </source>
</evidence>
<dbReference type="RefSeq" id="WP_249514116.1">
    <property type="nucleotide sequence ID" value="NZ_CP093366.1"/>
</dbReference>
<proteinExistence type="predicted"/>
<reference evidence="2" key="1">
    <citation type="journal article" date="2022" name="Int. J. Syst. Evol. Microbiol.">
        <title>Apilactobacillus apisilvae sp. nov., Nicolia spurrieriana gen. nov. sp. nov., Bombilactobacillus folatiphilus sp. nov. and Bombilactobacillus thymidiniphilus sp. nov., four new lactic acid bacterial isolates from stingless bees Tetragonula carbonaria and Austroplebeia australis.</title>
        <authorList>
            <person name="Oliphant S.A."/>
            <person name="Watson-Haigh N.S."/>
            <person name="Sumby K.M."/>
            <person name="Gardner J."/>
            <person name="Groom S."/>
            <person name="Jiranek V."/>
        </authorList>
    </citation>
    <scope>NUCLEOTIDE SEQUENCE</scope>
    <source>
        <strain evidence="2">SG4_D2</strain>
    </source>
</reference>
<organism evidence="2 3">
    <name type="scientific">Bombilactobacillus folatiphilus</name>
    <dbReference type="NCBI Taxonomy" id="2923362"/>
    <lineage>
        <taxon>Bacteria</taxon>
        <taxon>Bacillati</taxon>
        <taxon>Bacillota</taxon>
        <taxon>Bacilli</taxon>
        <taxon>Lactobacillales</taxon>
        <taxon>Lactobacillaceae</taxon>
        <taxon>Bombilactobacillus</taxon>
    </lineage>
</organism>
<gene>
    <name evidence="2" type="ORF">MOO45_06545</name>
</gene>
<protein>
    <recommendedName>
        <fullName evidence="4">WxL domain-containing protein</fullName>
    </recommendedName>
</protein>
<accession>A0ABY4P874</accession>
<sequence length="263" mass="26803">MKLNKLSMGVCAASLLAVAAPLFAQTVSADNADASLASGSAGTVSDGHPGSGNSKAEVGFKAGSLVLRQVPNFGFGKENTINTGKISLSESGDPAANRVAIVVDNRSTPDDTSSAAVPADGWKLSASIGSFQDTTDTTNTRVANIPVLYNPTGVKALDFNNLDLDGTAPVSVSDESEITNSSDRLSLPGSTSTLTANGGGVIATVHRYGTTGIQFAKDDNVQLNIGTLSNLSGIVSGHVYNADVTWNLTTDVTQSQVGDNIPS</sequence>
<evidence type="ECO:0000313" key="2">
    <source>
        <dbReference type="EMBL" id="UQS81848.1"/>
    </source>
</evidence>
<keyword evidence="1" id="KW-0732">Signal</keyword>
<dbReference type="Proteomes" id="UP000831495">
    <property type="component" value="Chromosome"/>
</dbReference>
<keyword evidence="3" id="KW-1185">Reference proteome</keyword>
<dbReference type="EMBL" id="CP093366">
    <property type="protein sequence ID" value="UQS81848.1"/>
    <property type="molecule type" value="Genomic_DNA"/>
</dbReference>